<dbReference type="EMBL" id="KV442073">
    <property type="protein sequence ID" value="OAQ25905.1"/>
    <property type="molecule type" value="Genomic_DNA"/>
</dbReference>
<gene>
    <name evidence="6" type="ORF">K457DRAFT_157933</name>
</gene>
<dbReference type="InterPro" id="IPR045379">
    <property type="entry name" value="Crinkler_N"/>
</dbReference>
<evidence type="ECO:0000256" key="3">
    <source>
        <dbReference type="ARBA" id="ARBA00022525"/>
    </source>
</evidence>
<keyword evidence="3" id="KW-0964">Secreted</keyword>
<evidence type="ECO:0000313" key="6">
    <source>
        <dbReference type="EMBL" id="OAQ25905.1"/>
    </source>
</evidence>
<proteinExistence type="predicted"/>
<dbReference type="PANTHER" id="PTHR33129">
    <property type="entry name" value="PROTEIN KINASE DOMAIN-CONTAINING PROTEIN-RELATED"/>
    <property type="match status" value="1"/>
</dbReference>
<dbReference type="Pfam" id="PF20147">
    <property type="entry name" value="Crinkler"/>
    <property type="match status" value="1"/>
</dbReference>
<evidence type="ECO:0000256" key="1">
    <source>
        <dbReference type="ARBA" id="ARBA00004340"/>
    </source>
</evidence>
<feature type="domain" description="Crinkler effector protein N-terminal" evidence="5">
    <location>
        <begin position="6"/>
        <end position="108"/>
    </location>
</feature>
<sequence>MPDNLLTLFCLVNGFTTSDSFSVKLASNGTVDDLKDLIKDKIPGTLEGIDAKDLTIWRVSIPDKDDDDETPIKIDNVPESEKKKLRATNKVSVFGAALPESTIHVIVQPPPRATKRDREDDAGPSSSRKRHRPHTLKDAIEEAGLTEKAVVDDQVYLSRLSRKERASLLASIGQDIAGDDIFSSLSRTALELHGANIKDMDKLSAPYGTLFPVVGTNELFIREAYKDLHDTILGTFDNARAGNEMQKHIVVTGTFGIGKSAFLVYFAIRLLAESDDDNPPMIIFHTKRSSKCYAFGGRSAVRSGDIKDFEPFLSLPDTWYFVDSSPDPVLDRAKTVISASPKTLFSDAHQYQDVDKGVAWRYYMAPWSLEELTMCRTNVTSFQVVPLEAMEDLYAKIGGVPRYVLERPMKELNLIPDDLESAKAMACERLGQALDRVKDPVMLMQFFAQGKDTLDFSSRLIHRWPTNGHRTFRLEWASTYVAEKVGTLLTQDTCTQMLKRLIADPSGSSSGIMFEAYVLRAFREGGHIFEIKDLGTGQSTQLRIPRNPQSEHFSTISPVAAGTLCIPRSRNYACVDLLMAPRNLFQITISRTHAIKGPPLSKLIGSLIEAHWISPDDEPWLIFVVPSQVYADFGTQNYLSSEMKVYQRLPAALRRVRQHVLKIDLESAAAGRSPGLQIPIQ</sequence>
<keyword evidence="7" id="KW-1185">Reference proteome</keyword>
<protein>
    <recommendedName>
        <fullName evidence="5">Crinkler effector protein N-terminal domain-containing protein</fullName>
    </recommendedName>
</protein>
<evidence type="ECO:0000313" key="7">
    <source>
        <dbReference type="Proteomes" id="UP000078512"/>
    </source>
</evidence>
<name>A0A197JL80_9FUNG</name>
<dbReference type="PANTHER" id="PTHR33129:SF1">
    <property type="entry name" value="ATP-BINDING PROTEIN"/>
    <property type="match status" value="1"/>
</dbReference>
<dbReference type="STRING" id="1314771.A0A197JL80"/>
<feature type="region of interest" description="Disordered" evidence="4">
    <location>
        <begin position="107"/>
        <end position="134"/>
    </location>
</feature>
<dbReference type="OrthoDB" id="19861at2759"/>
<reference evidence="6 7" key="1">
    <citation type="submission" date="2016-05" db="EMBL/GenBank/DDBJ databases">
        <title>Genome sequencing reveals origins of a unique bacterial endosymbiosis in the earliest lineages of terrestrial Fungi.</title>
        <authorList>
            <consortium name="DOE Joint Genome Institute"/>
            <person name="Uehling J."/>
            <person name="Gryganskyi A."/>
            <person name="Hameed K."/>
            <person name="Tschaplinski T."/>
            <person name="Misztal P."/>
            <person name="Wu S."/>
            <person name="Desiro A."/>
            <person name="Vande Pol N."/>
            <person name="Du Z.-Y."/>
            <person name="Zienkiewicz A."/>
            <person name="Zienkiewicz K."/>
            <person name="Morin E."/>
            <person name="Tisserant E."/>
            <person name="Splivallo R."/>
            <person name="Hainaut M."/>
            <person name="Henrissat B."/>
            <person name="Ohm R."/>
            <person name="Kuo A."/>
            <person name="Yan J."/>
            <person name="Lipzen A."/>
            <person name="Nolan M."/>
            <person name="Labutti K."/>
            <person name="Barry K."/>
            <person name="Goldstein A."/>
            <person name="Labbe J."/>
            <person name="Schadt C."/>
            <person name="Tuskan G."/>
            <person name="Grigoriev I."/>
            <person name="Martin F."/>
            <person name="Vilgalys R."/>
            <person name="Bonito G."/>
        </authorList>
    </citation>
    <scope>NUCLEOTIDE SEQUENCE [LARGE SCALE GENOMIC DNA]</scope>
    <source>
        <strain evidence="6 7">AG-77</strain>
    </source>
</reference>
<dbReference type="InterPro" id="IPR052980">
    <property type="entry name" value="Crinkler_effector"/>
</dbReference>
<evidence type="ECO:0000256" key="4">
    <source>
        <dbReference type="SAM" id="MobiDB-lite"/>
    </source>
</evidence>
<dbReference type="Proteomes" id="UP000078512">
    <property type="component" value="Unassembled WGS sequence"/>
</dbReference>
<comment type="subcellular location">
    <subcellularLocation>
        <location evidence="1">Host cell</location>
    </subcellularLocation>
    <subcellularLocation>
        <location evidence="2">Secreted</location>
    </subcellularLocation>
</comment>
<dbReference type="GO" id="GO:0043657">
    <property type="term" value="C:host cell"/>
    <property type="evidence" value="ECO:0007669"/>
    <property type="project" value="UniProtKB-SubCell"/>
</dbReference>
<dbReference type="AlphaFoldDB" id="A0A197JL80"/>
<evidence type="ECO:0000259" key="5">
    <source>
        <dbReference type="Pfam" id="PF20147"/>
    </source>
</evidence>
<accession>A0A197JL80</accession>
<dbReference type="GO" id="GO:0005576">
    <property type="term" value="C:extracellular region"/>
    <property type="evidence" value="ECO:0007669"/>
    <property type="project" value="UniProtKB-SubCell"/>
</dbReference>
<organism evidence="6 7">
    <name type="scientific">Linnemannia elongata AG-77</name>
    <dbReference type="NCBI Taxonomy" id="1314771"/>
    <lineage>
        <taxon>Eukaryota</taxon>
        <taxon>Fungi</taxon>
        <taxon>Fungi incertae sedis</taxon>
        <taxon>Mucoromycota</taxon>
        <taxon>Mortierellomycotina</taxon>
        <taxon>Mortierellomycetes</taxon>
        <taxon>Mortierellales</taxon>
        <taxon>Mortierellaceae</taxon>
        <taxon>Linnemannia</taxon>
    </lineage>
</organism>
<evidence type="ECO:0000256" key="2">
    <source>
        <dbReference type="ARBA" id="ARBA00004613"/>
    </source>
</evidence>